<dbReference type="Proteomes" id="UP000183832">
    <property type="component" value="Unassembled WGS sequence"/>
</dbReference>
<accession>A0A1J1J516</accession>
<sequence length="64" mass="7298">MTPKKEAKRREEIPIATPVTGQHLSEYSFIIQMSGEKTRLNIQKLHPTHLSASATNETFSLEKF</sequence>
<dbReference type="EMBL" id="CVRI01000067">
    <property type="protein sequence ID" value="CRL06558.1"/>
    <property type="molecule type" value="Genomic_DNA"/>
</dbReference>
<keyword evidence="2" id="KW-1185">Reference proteome</keyword>
<dbReference type="AlphaFoldDB" id="A0A1J1J516"/>
<evidence type="ECO:0000313" key="2">
    <source>
        <dbReference type="Proteomes" id="UP000183832"/>
    </source>
</evidence>
<gene>
    <name evidence="1" type="ORF">CLUMA_CG019756</name>
</gene>
<organism evidence="1 2">
    <name type="scientific">Clunio marinus</name>
    <dbReference type="NCBI Taxonomy" id="568069"/>
    <lineage>
        <taxon>Eukaryota</taxon>
        <taxon>Metazoa</taxon>
        <taxon>Ecdysozoa</taxon>
        <taxon>Arthropoda</taxon>
        <taxon>Hexapoda</taxon>
        <taxon>Insecta</taxon>
        <taxon>Pterygota</taxon>
        <taxon>Neoptera</taxon>
        <taxon>Endopterygota</taxon>
        <taxon>Diptera</taxon>
        <taxon>Nematocera</taxon>
        <taxon>Chironomoidea</taxon>
        <taxon>Chironomidae</taxon>
        <taxon>Clunio</taxon>
    </lineage>
</organism>
<proteinExistence type="predicted"/>
<evidence type="ECO:0000313" key="1">
    <source>
        <dbReference type="EMBL" id="CRL06558.1"/>
    </source>
</evidence>
<protein>
    <submittedName>
        <fullName evidence="1">CLUMA_CG019756, isoform A</fullName>
    </submittedName>
</protein>
<reference evidence="1 2" key="1">
    <citation type="submission" date="2015-04" db="EMBL/GenBank/DDBJ databases">
        <authorList>
            <person name="Syromyatnikov M.Y."/>
            <person name="Popov V.N."/>
        </authorList>
    </citation>
    <scope>NUCLEOTIDE SEQUENCE [LARGE SCALE GENOMIC DNA]</scope>
</reference>
<name>A0A1J1J516_9DIPT</name>